<gene>
    <name evidence="2" type="ORF">GZH47_13420</name>
</gene>
<evidence type="ECO:0000313" key="2">
    <source>
        <dbReference type="EMBL" id="QHW31739.1"/>
    </source>
</evidence>
<dbReference type="KEGG" id="prz:GZH47_13420"/>
<organism evidence="2 3">
    <name type="scientific">Paenibacillus rhizovicinus</name>
    <dbReference type="NCBI Taxonomy" id="2704463"/>
    <lineage>
        <taxon>Bacteria</taxon>
        <taxon>Bacillati</taxon>
        <taxon>Bacillota</taxon>
        <taxon>Bacilli</taxon>
        <taxon>Bacillales</taxon>
        <taxon>Paenibacillaceae</taxon>
        <taxon>Paenibacillus</taxon>
    </lineage>
</organism>
<proteinExistence type="predicted"/>
<keyword evidence="3" id="KW-1185">Reference proteome</keyword>
<evidence type="ECO:0000256" key="1">
    <source>
        <dbReference type="SAM" id="SignalP"/>
    </source>
</evidence>
<dbReference type="Pfam" id="PF11518">
    <property type="entry name" value="DUF3221"/>
    <property type="match status" value="1"/>
</dbReference>
<evidence type="ECO:0000313" key="3">
    <source>
        <dbReference type="Proteomes" id="UP000479114"/>
    </source>
</evidence>
<dbReference type="PROSITE" id="PS51257">
    <property type="entry name" value="PROKAR_LIPOPROTEIN"/>
    <property type="match status" value="1"/>
</dbReference>
<reference evidence="2 3" key="1">
    <citation type="submission" date="2020-02" db="EMBL/GenBank/DDBJ databases">
        <title>Paenibacillus sp. nov., isolated from rhizosphere soil of tomato.</title>
        <authorList>
            <person name="Weon H.-Y."/>
            <person name="Lee S.A."/>
        </authorList>
    </citation>
    <scope>NUCLEOTIDE SEQUENCE [LARGE SCALE GENOMIC DNA]</scope>
    <source>
        <strain evidence="2 3">14171R-81</strain>
    </source>
</reference>
<dbReference type="RefSeq" id="WP_162640545.1">
    <property type="nucleotide sequence ID" value="NZ_CP048286.1"/>
</dbReference>
<dbReference type="EMBL" id="CP048286">
    <property type="protein sequence ID" value="QHW31739.1"/>
    <property type="molecule type" value="Genomic_DNA"/>
</dbReference>
<dbReference type="InterPro" id="IPR021598">
    <property type="entry name" value="DUF3221"/>
</dbReference>
<dbReference type="AlphaFoldDB" id="A0A6C0NZV6"/>
<accession>A0A6C0NZV6</accession>
<name>A0A6C0NZV6_9BACL</name>
<sequence length="110" mass="11754">MRKGMLLLVVLLSIAAMTAGCGKTTFDLSGYVIEVQQDALLVVWGVSKVDIENHSVNDILDLAAPNAVQLHYKKAGKFKAGDKVRVQTTGSSDASYPALMTAKKVELDSS</sequence>
<protein>
    <submittedName>
        <fullName evidence="2">DUF3221 domain-containing protein</fullName>
    </submittedName>
</protein>
<dbReference type="Proteomes" id="UP000479114">
    <property type="component" value="Chromosome"/>
</dbReference>
<keyword evidence="1" id="KW-0732">Signal</keyword>
<feature type="signal peptide" evidence="1">
    <location>
        <begin position="1"/>
        <end position="18"/>
    </location>
</feature>
<feature type="chain" id="PRO_5038473689" evidence="1">
    <location>
        <begin position="19"/>
        <end position="110"/>
    </location>
</feature>